<dbReference type="EMBL" id="CP053588">
    <property type="protein sequence ID" value="WNZ28050.1"/>
    <property type="molecule type" value="Genomic_DNA"/>
</dbReference>
<dbReference type="Gene3D" id="2.70.150.10">
    <property type="entry name" value="Calcium-transporting ATPase, cytoplasmic transduction domain A"/>
    <property type="match status" value="1"/>
</dbReference>
<dbReference type="CDD" id="cd00371">
    <property type="entry name" value="HMA"/>
    <property type="match status" value="2"/>
</dbReference>
<dbReference type="PRINTS" id="PR00119">
    <property type="entry name" value="CATATPASE"/>
</dbReference>
<name>A0AA97AJP6_9CYAN</name>
<feature type="transmembrane region" description="Helical" evidence="25">
    <location>
        <begin position="750"/>
        <end position="769"/>
    </location>
</feature>
<dbReference type="InterPro" id="IPR023298">
    <property type="entry name" value="ATPase_P-typ_TM_dom_sf"/>
</dbReference>
<dbReference type="Pfam" id="PF00403">
    <property type="entry name" value="HMA"/>
    <property type="match status" value="2"/>
</dbReference>
<organism evidence="28">
    <name type="scientific">Leptolyngbya sp. NK1-12</name>
    <dbReference type="NCBI Taxonomy" id="2547451"/>
    <lineage>
        <taxon>Bacteria</taxon>
        <taxon>Bacillati</taxon>
        <taxon>Cyanobacteriota</taxon>
        <taxon>Cyanophyceae</taxon>
        <taxon>Leptolyngbyales</taxon>
        <taxon>Leptolyngbyaceae</taxon>
        <taxon>Leptolyngbya group</taxon>
        <taxon>Leptolyngbya</taxon>
    </lineage>
</organism>
<dbReference type="Gene3D" id="3.30.70.100">
    <property type="match status" value="2"/>
</dbReference>
<evidence type="ECO:0000256" key="17">
    <source>
        <dbReference type="ARBA" id="ARBA00023065"/>
    </source>
</evidence>
<feature type="compositionally biased region" description="Basic and acidic residues" evidence="26">
    <location>
        <begin position="159"/>
        <end position="171"/>
    </location>
</feature>
<dbReference type="PROSITE" id="PS50846">
    <property type="entry name" value="HMA_2"/>
    <property type="match status" value="2"/>
</dbReference>
<evidence type="ECO:0000256" key="20">
    <source>
        <dbReference type="ARBA" id="ARBA00033239"/>
    </source>
</evidence>
<evidence type="ECO:0000256" key="11">
    <source>
        <dbReference type="ARBA" id="ARBA00022833"/>
    </source>
</evidence>
<dbReference type="EC" id="7.2.2.12" evidence="21"/>
<evidence type="ECO:0000256" key="13">
    <source>
        <dbReference type="ARBA" id="ARBA00022842"/>
    </source>
</evidence>
<dbReference type="SUPFAM" id="SSF81653">
    <property type="entry name" value="Calcium ATPase, transduction domain A"/>
    <property type="match status" value="1"/>
</dbReference>
<evidence type="ECO:0000256" key="19">
    <source>
        <dbReference type="ARBA" id="ARBA00029719"/>
    </source>
</evidence>
<keyword evidence="28" id="KW-0614">Plasmid</keyword>
<dbReference type="PROSITE" id="PS00154">
    <property type="entry name" value="ATPASE_E1_E2"/>
    <property type="match status" value="1"/>
</dbReference>
<evidence type="ECO:0000256" key="7">
    <source>
        <dbReference type="ARBA" id="ARBA00022692"/>
    </source>
</evidence>
<dbReference type="NCBIfam" id="TIGR01512">
    <property type="entry name" value="ATPase-IB2_Cd"/>
    <property type="match status" value="1"/>
</dbReference>
<dbReference type="InterPro" id="IPR036412">
    <property type="entry name" value="HAD-like_sf"/>
</dbReference>
<dbReference type="SUPFAM" id="SSF81665">
    <property type="entry name" value="Calcium ATPase, transmembrane domain M"/>
    <property type="match status" value="1"/>
</dbReference>
<feature type="transmembrane region" description="Helical" evidence="25">
    <location>
        <begin position="446"/>
        <end position="467"/>
    </location>
</feature>
<feature type="region of interest" description="Disordered" evidence="26">
    <location>
        <begin position="153"/>
        <end position="176"/>
    </location>
</feature>
<feature type="domain" description="HMA" evidence="27">
    <location>
        <begin position="8"/>
        <end position="74"/>
    </location>
</feature>
<dbReference type="NCBIfam" id="TIGR01494">
    <property type="entry name" value="ATPase_P-type"/>
    <property type="match status" value="1"/>
</dbReference>
<evidence type="ECO:0000256" key="14">
    <source>
        <dbReference type="ARBA" id="ARBA00022967"/>
    </source>
</evidence>
<evidence type="ECO:0000256" key="3">
    <source>
        <dbReference type="ARBA" id="ARBA00015102"/>
    </source>
</evidence>
<keyword evidence="6" id="KW-0597">Phosphoprotein</keyword>
<dbReference type="FunFam" id="3.40.1110.10:FF:000066">
    <property type="entry name" value="Cadmium-translocating P-type ATPase"/>
    <property type="match status" value="1"/>
</dbReference>
<dbReference type="PANTHER" id="PTHR48085:SF5">
    <property type="entry name" value="CADMIUM_ZINC-TRANSPORTING ATPASE HMA4-RELATED"/>
    <property type="match status" value="1"/>
</dbReference>
<dbReference type="FunFam" id="3.30.70.100:FF:000005">
    <property type="entry name" value="Copper-exporting P-type ATPase A"/>
    <property type="match status" value="1"/>
</dbReference>
<dbReference type="SUPFAM" id="SSF56784">
    <property type="entry name" value="HAD-like"/>
    <property type="match status" value="1"/>
</dbReference>
<dbReference type="CDD" id="cd07548">
    <property type="entry name" value="P-type_ATPase-Cd_Zn_Co_like"/>
    <property type="match status" value="1"/>
</dbReference>
<gene>
    <name evidence="28" type="primary">cadA</name>
    <name evidence="28" type="ORF">HJG54_34615</name>
</gene>
<reference evidence="28" key="1">
    <citation type="submission" date="2020-05" db="EMBL/GenBank/DDBJ databases">
        <authorList>
            <person name="Zhu T."/>
            <person name="Keshari N."/>
            <person name="Lu X."/>
        </authorList>
    </citation>
    <scope>NUCLEOTIDE SEQUENCE</scope>
    <source>
        <strain evidence="28">NK1-12</strain>
        <plasmid evidence="28">p1</plasmid>
    </source>
</reference>
<dbReference type="InterPro" id="IPR023214">
    <property type="entry name" value="HAD_sf"/>
</dbReference>
<dbReference type="GO" id="GO:0005524">
    <property type="term" value="F:ATP binding"/>
    <property type="evidence" value="ECO:0007669"/>
    <property type="project" value="UniProtKB-UniRule"/>
</dbReference>
<keyword evidence="13" id="KW-0460">Magnesium</keyword>
<evidence type="ECO:0000256" key="6">
    <source>
        <dbReference type="ARBA" id="ARBA00022553"/>
    </source>
</evidence>
<dbReference type="InterPro" id="IPR051014">
    <property type="entry name" value="Cation_Transport_ATPase_IB"/>
</dbReference>
<evidence type="ECO:0000256" key="22">
    <source>
        <dbReference type="ARBA" id="ARBA00047308"/>
    </source>
</evidence>
<keyword evidence="7 25" id="KW-0812">Transmembrane</keyword>
<dbReference type="InterPro" id="IPR023299">
    <property type="entry name" value="ATPase_P-typ_cyto_dom_N"/>
</dbReference>
<sequence length="794" mass="84953">MTQTPSLKTQQMQVSGMDCASCAAKIETALERLAGVAEVSVSAVTERLTISYNSQQITEADIKNRVVSLGYTVAIEQPASKQTMDIMVGGLDCPSCVDKISTSLEKLAGVTEATVNFSTGKVRVDYDPQQVNERTLQEHITALGYTVITPTPKQATELHGSDPDQDTDHGHTHSSGEFNLKREIAPVLLVVALLAGGIIFEEPLHNTPYSVGEYAVFIPAYLLSGWTVLKAAGRNILRGQWLDENFLMTIATVGAIAIHQLPEAVAVMLFYRVGELFQEYSVGRSRRSIKALLEVRPDTANLKVNGSVKAVSPEAVQVGDLILVKPGEKIPLDGEVLEGNSQVDTSALTGESVPRTVKVGETVLAGMINQTGVLTLRVTKLFGESSIAKILDLVENATSKKAATEKFITRFARYYTPIVVVLSLLVALLPPLLISGATHQEWVYRALVLLVISCPCGLVISIPLGYFGGVGGAAKRGILVKGSTFLDALTEVKTVVFDKTGTLTQGVFKVTQVVTKNGFSKSELLTLAAKAESHSSHPVAQSIREAYGHSINDAEVTDYEEIAGHGIRAVVQNQVVIAGNDRLLHRENIDHDTCNVEGTVVHLAVDQRYAGYILIADEVKEDAAQAIRDLKQVGVEQTVMLTGDNEVVAQGVARRLGLDGYKAELLPEDKVDAIEQLLRRSGKGKVVFVGDGINDAPVIARADIGMAMGGLGSDAAIETADVVIMTDAPSKVAEAIQVARKTRKIVVQNIVLAMAVKGLFIILGTLGVATLWEAVFADVGVALLAILNATRVLK</sequence>
<dbReference type="NCBIfam" id="TIGR00003">
    <property type="entry name" value="copper ion binding protein"/>
    <property type="match status" value="2"/>
</dbReference>
<evidence type="ECO:0000259" key="27">
    <source>
        <dbReference type="PROSITE" id="PS50846"/>
    </source>
</evidence>
<dbReference type="AlphaFoldDB" id="A0AA97AJP6"/>
<keyword evidence="10 25" id="KW-0547">Nucleotide-binding</keyword>
<evidence type="ECO:0000256" key="8">
    <source>
        <dbReference type="ARBA" id="ARBA00022723"/>
    </source>
</evidence>
<dbReference type="InterPro" id="IPR027256">
    <property type="entry name" value="P-typ_ATPase_IB"/>
</dbReference>
<dbReference type="PANTHER" id="PTHR48085">
    <property type="entry name" value="CADMIUM/ZINC-TRANSPORTING ATPASE HMA2-RELATED"/>
    <property type="match status" value="1"/>
</dbReference>
<dbReference type="GO" id="GO:0016887">
    <property type="term" value="F:ATP hydrolysis activity"/>
    <property type="evidence" value="ECO:0007669"/>
    <property type="project" value="InterPro"/>
</dbReference>
<dbReference type="InterPro" id="IPR008250">
    <property type="entry name" value="ATPase_P-typ_transduc_dom_A_sf"/>
</dbReference>
<dbReference type="InterPro" id="IPR017969">
    <property type="entry name" value="Heavy-metal-associated_CS"/>
</dbReference>
<evidence type="ECO:0000256" key="1">
    <source>
        <dbReference type="ARBA" id="ARBA00004651"/>
    </source>
</evidence>
<dbReference type="SUPFAM" id="SSF55008">
    <property type="entry name" value="HMA, heavy metal-associated domain"/>
    <property type="match status" value="2"/>
</dbReference>
<keyword evidence="9" id="KW-0677">Repeat</keyword>
<dbReference type="Pfam" id="PF00702">
    <property type="entry name" value="Hydrolase"/>
    <property type="match status" value="1"/>
</dbReference>
<evidence type="ECO:0000256" key="15">
    <source>
        <dbReference type="ARBA" id="ARBA00022989"/>
    </source>
</evidence>
<dbReference type="Pfam" id="PF00122">
    <property type="entry name" value="E1-E2_ATPase"/>
    <property type="match status" value="1"/>
</dbReference>
<dbReference type="InterPro" id="IPR036163">
    <property type="entry name" value="HMA_dom_sf"/>
</dbReference>
<dbReference type="Gene3D" id="3.40.1110.10">
    <property type="entry name" value="Calcium-transporting ATPase, cytoplasmic domain N"/>
    <property type="match status" value="1"/>
</dbReference>
<dbReference type="PROSITE" id="PS01047">
    <property type="entry name" value="HMA_1"/>
    <property type="match status" value="1"/>
</dbReference>
<dbReference type="SFLD" id="SFLDS00003">
    <property type="entry name" value="Haloacid_Dehalogenase"/>
    <property type="match status" value="1"/>
</dbReference>
<evidence type="ECO:0000256" key="23">
    <source>
        <dbReference type="ARBA" id="ARBA00056348"/>
    </source>
</evidence>
<dbReference type="InterPro" id="IPR006122">
    <property type="entry name" value="HMA_Cu_ion-bd"/>
</dbReference>
<evidence type="ECO:0000256" key="10">
    <source>
        <dbReference type="ARBA" id="ARBA00022741"/>
    </source>
</evidence>
<evidence type="ECO:0000256" key="2">
    <source>
        <dbReference type="ARBA" id="ARBA00006024"/>
    </source>
</evidence>
<keyword evidence="5 25" id="KW-1003">Cell membrane</keyword>
<dbReference type="InterPro" id="IPR018303">
    <property type="entry name" value="ATPase_P-typ_P_site"/>
</dbReference>
<keyword evidence="12 25" id="KW-0067">ATP-binding</keyword>
<feature type="transmembrane region" description="Helical" evidence="25">
    <location>
        <begin position="184"/>
        <end position="200"/>
    </location>
</feature>
<evidence type="ECO:0000256" key="16">
    <source>
        <dbReference type="ARBA" id="ARBA00023008"/>
    </source>
</evidence>
<dbReference type="InterPro" id="IPR059000">
    <property type="entry name" value="ATPase_P-type_domA"/>
</dbReference>
<keyword evidence="18 25" id="KW-0472">Membrane</keyword>
<proteinExistence type="inferred from homology"/>
<dbReference type="PRINTS" id="PR00941">
    <property type="entry name" value="CDATPASE"/>
</dbReference>
<dbReference type="InterPro" id="IPR001757">
    <property type="entry name" value="P_typ_ATPase"/>
</dbReference>
<evidence type="ECO:0000256" key="21">
    <source>
        <dbReference type="ARBA" id="ARBA00039097"/>
    </source>
</evidence>
<evidence type="ECO:0000256" key="18">
    <source>
        <dbReference type="ARBA" id="ARBA00023136"/>
    </source>
</evidence>
<geneLocation type="plasmid" evidence="28">
    <name>p1</name>
</geneLocation>
<evidence type="ECO:0000313" key="28">
    <source>
        <dbReference type="EMBL" id="WNZ28050.1"/>
    </source>
</evidence>
<accession>A0AA97AJP6</accession>
<keyword evidence="14" id="KW-1278">Translocase</keyword>
<dbReference type="SFLD" id="SFLDF00027">
    <property type="entry name" value="p-type_atpase"/>
    <property type="match status" value="1"/>
</dbReference>
<keyword evidence="17" id="KW-0406">Ion transport</keyword>
<feature type="domain" description="HMA" evidence="27">
    <location>
        <begin position="82"/>
        <end position="148"/>
    </location>
</feature>
<evidence type="ECO:0000256" key="25">
    <source>
        <dbReference type="RuleBase" id="RU362081"/>
    </source>
</evidence>
<evidence type="ECO:0000256" key="4">
    <source>
        <dbReference type="ARBA" id="ARBA00022448"/>
    </source>
</evidence>
<dbReference type="FunFam" id="3.30.70.100:FF:000001">
    <property type="entry name" value="ATPase copper transporting beta"/>
    <property type="match status" value="1"/>
</dbReference>
<dbReference type="GO" id="GO:0015086">
    <property type="term" value="F:cadmium ion transmembrane transporter activity"/>
    <property type="evidence" value="ECO:0007669"/>
    <property type="project" value="TreeGrafter"/>
</dbReference>
<comment type="function">
    <text evidence="23">May play a role in the osmotic adaptation.</text>
</comment>
<keyword evidence="8 25" id="KW-0479">Metal-binding</keyword>
<feature type="transmembrane region" description="Helical" evidence="25">
    <location>
        <begin position="414"/>
        <end position="434"/>
    </location>
</feature>
<dbReference type="InterPro" id="IPR006121">
    <property type="entry name" value="HMA_dom"/>
</dbReference>
<dbReference type="NCBIfam" id="TIGR01525">
    <property type="entry name" value="ATPase-IB_hvy"/>
    <property type="match status" value="1"/>
</dbReference>
<dbReference type="Gene3D" id="3.40.50.1000">
    <property type="entry name" value="HAD superfamily/HAD-like"/>
    <property type="match status" value="1"/>
</dbReference>
<comment type="similarity">
    <text evidence="2 25">Belongs to the cation transport ATPase (P-type) (TC 3.A.3) family. Type IB subfamily.</text>
</comment>
<keyword evidence="4" id="KW-0813">Transport</keyword>
<evidence type="ECO:0000256" key="9">
    <source>
        <dbReference type="ARBA" id="ARBA00022737"/>
    </source>
</evidence>
<feature type="transmembrane region" description="Helical" evidence="25">
    <location>
        <begin position="212"/>
        <end position="229"/>
    </location>
</feature>
<evidence type="ECO:0000256" key="12">
    <source>
        <dbReference type="ARBA" id="ARBA00022840"/>
    </source>
</evidence>
<evidence type="ECO:0000256" key="24">
    <source>
        <dbReference type="ARBA" id="ARBA00072218"/>
    </source>
</evidence>
<dbReference type="GO" id="GO:0005507">
    <property type="term" value="F:copper ion binding"/>
    <property type="evidence" value="ECO:0007669"/>
    <property type="project" value="InterPro"/>
</dbReference>
<dbReference type="FunFam" id="2.70.150.10:FF:000002">
    <property type="entry name" value="Copper-transporting ATPase 1, putative"/>
    <property type="match status" value="1"/>
</dbReference>
<keyword evidence="16" id="KW-0186">Copper</keyword>
<dbReference type="SFLD" id="SFLDG00002">
    <property type="entry name" value="C1.7:_P-type_atpase_like"/>
    <property type="match status" value="1"/>
</dbReference>
<protein>
    <recommendedName>
        <fullName evidence="3">Copper-exporting P-type ATPase</fullName>
        <ecNumber evidence="21">7.2.2.12</ecNumber>
    </recommendedName>
    <alternativeName>
        <fullName evidence="19">Copper-exporting P-type ATPase A</fullName>
    </alternativeName>
    <alternativeName>
        <fullName evidence="20">Cu(+)-exporting ATPase</fullName>
    </alternativeName>
    <alternativeName>
        <fullName evidence="24">Probable copper-transporting ATPase PacS</fullName>
    </alternativeName>
</protein>
<evidence type="ECO:0000256" key="5">
    <source>
        <dbReference type="ARBA" id="ARBA00022475"/>
    </source>
</evidence>
<keyword evidence="15 25" id="KW-1133">Transmembrane helix</keyword>
<comment type="catalytic activity">
    <reaction evidence="22">
        <text>Zn(2+)(in) + ATP + H2O = Zn(2+)(out) + ADP + phosphate + H(+)</text>
        <dbReference type="Rhea" id="RHEA:20621"/>
        <dbReference type="ChEBI" id="CHEBI:15377"/>
        <dbReference type="ChEBI" id="CHEBI:15378"/>
        <dbReference type="ChEBI" id="CHEBI:29105"/>
        <dbReference type="ChEBI" id="CHEBI:30616"/>
        <dbReference type="ChEBI" id="CHEBI:43474"/>
        <dbReference type="ChEBI" id="CHEBI:456216"/>
        <dbReference type="EC" id="7.2.2.12"/>
    </reaction>
</comment>
<comment type="subcellular location">
    <subcellularLocation>
        <location evidence="1">Cell membrane</location>
        <topology evidence="1">Multi-pass membrane protein</topology>
    </subcellularLocation>
</comment>
<evidence type="ECO:0000256" key="26">
    <source>
        <dbReference type="SAM" id="MobiDB-lite"/>
    </source>
</evidence>
<keyword evidence="11" id="KW-0862">Zinc</keyword>
<dbReference type="GO" id="GO:0005886">
    <property type="term" value="C:plasma membrane"/>
    <property type="evidence" value="ECO:0007669"/>
    <property type="project" value="UniProtKB-SubCell"/>
</dbReference>
<dbReference type="GO" id="GO:0016463">
    <property type="term" value="F:P-type zinc transporter activity"/>
    <property type="evidence" value="ECO:0007669"/>
    <property type="project" value="UniProtKB-EC"/>
</dbReference>
<dbReference type="InterPro" id="IPR044492">
    <property type="entry name" value="P_typ_ATPase_HD_dom"/>
</dbReference>